<dbReference type="Proteomes" id="UP000076858">
    <property type="component" value="Unassembled WGS sequence"/>
</dbReference>
<reference evidence="1 2" key="1">
    <citation type="submission" date="2016-03" db="EMBL/GenBank/DDBJ databases">
        <title>EvidentialGene: Evidence-directed Construction of Genes on Genomes.</title>
        <authorList>
            <person name="Gilbert D.G."/>
            <person name="Choi J.-H."/>
            <person name="Mockaitis K."/>
            <person name="Colbourne J."/>
            <person name="Pfrender M."/>
        </authorList>
    </citation>
    <scope>NUCLEOTIDE SEQUENCE [LARGE SCALE GENOMIC DNA]</scope>
    <source>
        <strain evidence="1 2">Xinb3</strain>
        <tissue evidence="1">Complete organism</tissue>
    </source>
</reference>
<keyword evidence="2" id="KW-1185">Reference proteome</keyword>
<organism evidence="1 2">
    <name type="scientific">Daphnia magna</name>
    <dbReference type="NCBI Taxonomy" id="35525"/>
    <lineage>
        <taxon>Eukaryota</taxon>
        <taxon>Metazoa</taxon>
        <taxon>Ecdysozoa</taxon>
        <taxon>Arthropoda</taxon>
        <taxon>Crustacea</taxon>
        <taxon>Branchiopoda</taxon>
        <taxon>Diplostraca</taxon>
        <taxon>Cladocera</taxon>
        <taxon>Anomopoda</taxon>
        <taxon>Daphniidae</taxon>
        <taxon>Daphnia</taxon>
    </lineage>
</organism>
<evidence type="ECO:0000313" key="1">
    <source>
        <dbReference type="EMBL" id="KZS05926.1"/>
    </source>
</evidence>
<dbReference type="OrthoDB" id="6331245at2759"/>
<accession>A0A0N8DGM2</accession>
<comment type="caution">
    <text evidence="1">The sequence shown here is derived from an EMBL/GenBank/DDBJ whole genome shotgun (WGS) entry which is preliminary data.</text>
</comment>
<sequence>MNRFHLLKHIVAISLLVFVLETSIVAGRLSYGECTGNRLDNALTTSAGRCVALGGTCCDIGGYMINDPRTMKTTDQCLTCYNPSVKVKCTGKLIRVRPAVWGVDANSWVTAAKCISLNGQCCDNGRTRFCPKSSPKELFCNDCYAGINTSAGCSGRLLASSYFTPNVCIKFGGRCCDGNFRGNRTGSAFAPTRIFNSAVGKECNMCYNGRPNVIN</sequence>
<name>A0A0N8DGM2_9CRUS</name>
<evidence type="ECO:0000313" key="2">
    <source>
        <dbReference type="Proteomes" id="UP000076858"/>
    </source>
</evidence>
<proteinExistence type="predicted"/>
<dbReference type="AlphaFoldDB" id="A0A0N8DGM2"/>
<gene>
    <name evidence="1" type="ORF">APZ42_030899</name>
</gene>
<protein>
    <submittedName>
        <fullName evidence="1">Uncharacterized protein</fullName>
    </submittedName>
</protein>
<dbReference type="EMBL" id="LRGB01002860">
    <property type="protein sequence ID" value="KZS05926.1"/>
    <property type="molecule type" value="Genomic_DNA"/>
</dbReference>